<accession>A0A077P5D4</accession>
<dbReference type="AlphaFoldDB" id="A0A077P5D4"/>
<organism evidence="1 2">
    <name type="scientific">Xenorhabdus bovienii str. oregonense</name>
    <dbReference type="NCBI Taxonomy" id="1398202"/>
    <lineage>
        <taxon>Bacteria</taxon>
        <taxon>Pseudomonadati</taxon>
        <taxon>Pseudomonadota</taxon>
        <taxon>Gammaproteobacteria</taxon>
        <taxon>Enterobacterales</taxon>
        <taxon>Morganellaceae</taxon>
        <taxon>Xenorhabdus</taxon>
    </lineage>
</organism>
<evidence type="ECO:0000313" key="2">
    <source>
        <dbReference type="Proteomes" id="UP000028483"/>
    </source>
</evidence>
<reference evidence="1" key="1">
    <citation type="submission" date="2013-07" db="EMBL/GenBank/DDBJ databases">
        <title>Sub-species coevolution in mutualistic symbiosis.</title>
        <authorList>
            <person name="Murfin K."/>
            <person name="Klassen J."/>
            <person name="Lee M."/>
            <person name="Forst S."/>
            <person name="Stock P."/>
            <person name="Goodrich-Blair H."/>
        </authorList>
    </citation>
    <scope>NUCLEOTIDE SEQUENCE [LARGE SCALE GENOMIC DNA]</scope>
    <source>
        <strain evidence="1">Oregonense</strain>
    </source>
</reference>
<dbReference type="HOGENOM" id="CLU_3392065_0_0_6"/>
<comment type="caution">
    <text evidence="1">The sequence shown here is derived from an EMBL/GenBank/DDBJ whole genome shotgun (WGS) entry which is preliminary data.</text>
</comment>
<dbReference type="Proteomes" id="UP000028483">
    <property type="component" value="Unassembled WGS sequence"/>
</dbReference>
<evidence type="ECO:0000313" key="1">
    <source>
        <dbReference type="EMBL" id="CDH05021.1"/>
    </source>
</evidence>
<name>A0A077P5D4_XENBV</name>
<proteinExistence type="predicted"/>
<gene>
    <name evidence="1" type="ORF">XBO1_1690024</name>
</gene>
<sequence>MYSRHNINAMPVMTYHFISIHISTTLKYYPRG</sequence>
<dbReference type="EMBL" id="CBSX010000078">
    <property type="protein sequence ID" value="CDH05021.1"/>
    <property type="molecule type" value="Genomic_DNA"/>
</dbReference>
<protein>
    <submittedName>
        <fullName evidence="1">Uncharacterized protein</fullName>
    </submittedName>
</protein>